<dbReference type="Proteomes" id="UP000017836">
    <property type="component" value="Unassembled WGS sequence"/>
</dbReference>
<dbReference type="Gramene" id="ERM98959">
    <property type="protein sequence ID" value="ERM98959"/>
    <property type="gene ID" value="AMTR_s00226p00000920"/>
</dbReference>
<feature type="domain" description="EDS1 EP" evidence="1">
    <location>
        <begin position="124"/>
        <end position="319"/>
    </location>
</feature>
<name>W1NW98_AMBTC</name>
<organism evidence="2 3">
    <name type="scientific">Amborella trichopoda</name>
    <dbReference type="NCBI Taxonomy" id="13333"/>
    <lineage>
        <taxon>Eukaryota</taxon>
        <taxon>Viridiplantae</taxon>
        <taxon>Streptophyta</taxon>
        <taxon>Embryophyta</taxon>
        <taxon>Tracheophyta</taxon>
        <taxon>Spermatophyta</taxon>
        <taxon>Magnoliopsida</taxon>
        <taxon>Amborellales</taxon>
        <taxon>Amborellaceae</taxon>
        <taxon>Amborella</taxon>
    </lineage>
</organism>
<dbReference type="Pfam" id="PF18117">
    <property type="entry name" value="EDS1_EP"/>
    <property type="match status" value="1"/>
</dbReference>
<dbReference type="GO" id="GO:0009862">
    <property type="term" value="P:systemic acquired resistance, salicylic acid mediated signaling pathway"/>
    <property type="evidence" value="ECO:0000318"/>
    <property type="project" value="GO_Central"/>
</dbReference>
<evidence type="ECO:0000313" key="3">
    <source>
        <dbReference type="Proteomes" id="UP000017836"/>
    </source>
</evidence>
<evidence type="ECO:0000313" key="2">
    <source>
        <dbReference type="EMBL" id="ERM98959.1"/>
    </source>
</evidence>
<dbReference type="InterPro" id="IPR044214">
    <property type="entry name" value="EDS1-like"/>
</dbReference>
<dbReference type="OMA" id="CERIRMK"/>
<accession>W1NW98</accession>
<dbReference type="HOGENOM" id="CLU_1024305_0_0_1"/>
<dbReference type="AlphaFoldDB" id="W1NW98"/>
<gene>
    <name evidence="2" type="ORF">AMTR_s00226p00000920</name>
</gene>
<protein>
    <recommendedName>
        <fullName evidence="1">EDS1 EP domain-containing protein</fullName>
    </recommendedName>
</protein>
<keyword evidence="3" id="KW-1185">Reference proteome</keyword>
<dbReference type="EMBL" id="KI395122">
    <property type="protein sequence ID" value="ERM98959.1"/>
    <property type="molecule type" value="Genomic_DNA"/>
</dbReference>
<dbReference type="STRING" id="13333.W1NW98"/>
<sequence length="324" mass="37936">MRSMRMVGLENCEATLQVMFYTALADAHEVVEVAKRGVAQHLIYGSMCERIRMKDVVFLEKLDQLPLSTQGSNDNEANSLLHEFGLGTKARLALCMARQSEMQKHDNHAKVCKSFDKLQPALSWLMDYRDSYEKEGTCYYDAFKAQKNTKDFKANVTRLQLAGLWDVVIALLRDHQLPDIFETNPEWVRKATTYRHLVEPLDIANYYRHARNKDGGPYLDKGRPRRYKYAQKWLERSEPKIGSPKFDSSWLMAEVEEMLRERSFIDMKEKVLDFEMEMLGWKNEGMLVLRRDIGVDEGSTFLKWWNTLPVEHRKNSCIKDWFVS</sequence>
<dbReference type="PANTHER" id="PTHR47090">
    <property type="entry name" value="PROTEIN EDS1-RELATED"/>
    <property type="match status" value="1"/>
</dbReference>
<dbReference type="eggNOG" id="ENOG502QR4E">
    <property type="taxonomic scope" value="Eukaryota"/>
</dbReference>
<reference evidence="3" key="1">
    <citation type="journal article" date="2013" name="Science">
        <title>The Amborella genome and the evolution of flowering plants.</title>
        <authorList>
            <consortium name="Amborella Genome Project"/>
        </authorList>
    </citation>
    <scope>NUCLEOTIDE SEQUENCE [LARGE SCALE GENOMIC DNA]</scope>
</reference>
<dbReference type="PANTHER" id="PTHR47090:SF6">
    <property type="entry name" value="EDS1 EP DOMAIN-CONTAINING PROTEIN"/>
    <property type="match status" value="1"/>
</dbReference>
<evidence type="ECO:0000259" key="1">
    <source>
        <dbReference type="Pfam" id="PF18117"/>
    </source>
</evidence>
<proteinExistence type="predicted"/>
<dbReference type="InterPro" id="IPR041266">
    <property type="entry name" value="EDS1_EP"/>
</dbReference>